<evidence type="ECO:0000313" key="4">
    <source>
        <dbReference type="Proteomes" id="UP000325933"/>
    </source>
</evidence>
<dbReference type="Proteomes" id="UP000326364">
    <property type="component" value="Unassembled WGS sequence"/>
</dbReference>
<proteinExistence type="predicted"/>
<dbReference type="EMBL" id="VYQB01000005">
    <property type="protein sequence ID" value="KAA9018225.1"/>
    <property type="molecule type" value="Genomic_DNA"/>
</dbReference>
<dbReference type="SUPFAM" id="SSF54427">
    <property type="entry name" value="NTF2-like"/>
    <property type="match status" value="1"/>
</dbReference>
<dbReference type="EMBL" id="VYQA01000005">
    <property type="protein sequence ID" value="KAA9030861.1"/>
    <property type="molecule type" value="Genomic_DNA"/>
</dbReference>
<evidence type="ECO:0000259" key="1">
    <source>
        <dbReference type="Pfam" id="PF07858"/>
    </source>
</evidence>
<dbReference type="Pfam" id="PF07858">
    <property type="entry name" value="LEH"/>
    <property type="match status" value="1"/>
</dbReference>
<accession>A0A5J5I455</accession>
<evidence type="ECO:0000313" key="5">
    <source>
        <dbReference type="Proteomes" id="UP000326364"/>
    </source>
</evidence>
<dbReference type="Proteomes" id="UP000325933">
    <property type="component" value="Unassembled WGS sequence"/>
</dbReference>
<dbReference type="InterPro" id="IPR013100">
    <property type="entry name" value="LEH"/>
</dbReference>
<protein>
    <submittedName>
        <fullName evidence="3">Limonene-1,2-epoxide hydrolase</fullName>
    </submittedName>
</protein>
<dbReference type="GO" id="GO:0016787">
    <property type="term" value="F:hydrolase activity"/>
    <property type="evidence" value="ECO:0007669"/>
    <property type="project" value="UniProtKB-KW"/>
</dbReference>
<dbReference type="Gene3D" id="3.10.450.50">
    <property type="match status" value="1"/>
</dbReference>
<evidence type="ECO:0000313" key="3">
    <source>
        <dbReference type="EMBL" id="KAA9030861.1"/>
    </source>
</evidence>
<keyword evidence="3" id="KW-0378">Hydrolase</keyword>
<organism evidence="3 4">
    <name type="scientific">Sphingobium limneticum</name>
    <dbReference type="NCBI Taxonomy" id="1007511"/>
    <lineage>
        <taxon>Bacteria</taxon>
        <taxon>Pseudomonadati</taxon>
        <taxon>Pseudomonadota</taxon>
        <taxon>Alphaproteobacteria</taxon>
        <taxon>Sphingomonadales</taxon>
        <taxon>Sphingomonadaceae</taxon>
        <taxon>Sphingobium</taxon>
    </lineage>
</organism>
<gene>
    <name evidence="3" type="ORF">F4U95_08865</name>
    <name evidence="2" type="ORF">F4U96_08915</name>
</gene>
<feature type="domain" description="Limonene-1,2-epoxide hydrolase" evidence="1">
    <location>
        <begin position="7"/>
        <end position="124"/>
    </location>
</feature>
<dbReference type="AlphaFoldDB" id="A0A5J5I455"/>
<sequence>MRDEDPQAVVEALIDAFNRRDGVAVAALLHDDIMCIGIPLPPARGKAAALDLLAPFLAAEAIDWQLHAIAVNGRTVHTERTDRFRFTGADWTQVRAAGIFEVAEDGRIRAWRDYFDMAELLAAMPASGSQDI</sequence>
<evidence type="ECO:0000313" key="2">
    <source>
        <dbReference type="EMBL" id="KAA9018225.1"/>
    </source>
</evidence>
<comment type="caution">
    <text evidence="3">The sequence shown here is derived from an EMBL/GenBank/DDBJ whole genome shotgun (WGS) entry which is preliminary data.</text>
</comment>
<dbReference type="RefSeq" id="WP_150425411.1">
    <property type="nucleotide sequence ID" value="NZ_VYQA01000005.1"/>
</dbReference>
<name>A0A5J5I455_9SPHN</name>
<reference evidence="4 5" key="1">
    <citation type="submission" date="2019-09" db="EMBL/GenBank/DDBJ databases">
        <authorList>
            <person name="Feng G."/>
        </authorList>
    </citation>
    <scope>NUCLEOTIDE SEQUENCE [LARGE SCALE GENOMIC DNA]</scope>
    <source>
        <strain evidence="3 4">KACC 19283</strain>
        <strain evidence="2 5">KACC 19284</strain>
    </source>
</reference>
<keyword evidence="5" id="KW-1185">Reference proteome</keyword>
<dbReference type="InterPro" id="IPR032710">
    <property type="entry name" value="NTF2-like_dom_sf"/>
</dbReference>